<evidence type="ECO:0000256" key="2">
    <source>
        <dbReference type="ARBA" id="ARBA00006247"/>
    </source>
</evidence>
<reference evidence="7 8" key="1">
    <citation type="journal article" date="2019" name="Emerg. Microbes Infect.">
        <title>Comprehensive subspecies identification of 175 nontuberculous mycobacteria species based on 7547 genomic profiles.</title>
        <authorList>
            <person name="Matsumoto Y."/>
            <person name="Kinjo T."/>
            <person name="Motooka D."/>
            <person name="Nabeya D."/>
            <person name="Jung N."/>
            <person name="Uechi K."/>
            <person name="Horii T."/>
            <person name="Iida T."/>
            <person name="Fujita J."/>
            <person name="Nakamura S."/>
        </authorList>
    </citation>
    <scope>NUCLEOTIDE SEQUENCE [LARGE SCALE GENOMIC DNA]</scope>
    <source>
        <strain evidence="7 8">JCM 13574</strain>
    </source>
</reference>
<dbReference type="NCBIfam" id="NF005913">
    <property type="entry name" value="PRK07906.1"/>
    <property type="match status" value="1"/>
</dbReference>
<proteinExistence type="inferred from homology"/>
<keyword evidence="3" id="KW-0479">Metal-binding</keyword>
<dbReference type="SUPFAM" id="SSF55031">
    <property type="entry name" value="Bacterial exopeptidase dimerisation domain"/>
    <property type="match status" value="1"/>
</dbReference>
<sequence>MTAPASSVVQLTQQLLRIDTTNPGRAERPAAELVADHLTALGCTVRWFEPEPGRTSVVTRIPGARRELPALLLHAHLDVVPAIEGDWARDPFGGELVDGYLWGRGAVDMKGTVGIVVDTLTTMHHRGQQPNRDLVVAFFADEEAGGRVGAGYVTRECPELFADCAEAIGEVGGFSHTLSDDHRAYLVSTAEKGVWWSRMVADGRAGHASMINPDNPVHHLVAALSRVAGHAGQDISTASTTATFERLRDVLALPDATTEELVDRLGPLKKMMLAGLRNTVNLTQLRAGYKTNVVPATAEATIDGRFVPGTEDDFREELVRLAGGHVRLEEIYRGAAVESRLDSALLEAIGSSLRAEDDTAFVLPYLSTAFTDAKWLAPLGIDCYGFAPMLLPDDLDFTALFHGVDERVPTSALDFGVRVFDRLLSSY</sequence>
<keyword evidence="5" id="KW-0862">Zinc</keyword>
<dbReference type="Gene3D" id="3.30.70.360">
    <property type="match status" value="1"/>
</dbReference>
<dbReference type="AlphaFoldDB" id="A0A7I7XI41"/>
<evidence type="ECO:0000256" key="4">
    <source>
        <dbReference type="ARBA" id="ARBA00022801"/>
    </source>
</evidence>
<comment type="cofactor">
    <cofactor evidence="1">
        <name>Zn(2+)</name>
        <dbReference type="ChEBI" id="CHEBI:29105"/>
    </cofactor>
</comment>
<dbReference type="Pfam" id="PF07687">
    <property type="entry name" value="M20_dimer"/>
    <property type="match status" value="1"/>
</dbReference>
<name>A0A7I7XI41_9MYCO</name>
<dbReference type="InterPro" id="IPR002933">
    <property type="entry name" value="Peptidase_M20"/>
</dbReference>
<dbReference type="PROSITE" id="PS00758">
    <property type="entry name" value="ARGE_DAPE_CPG2_1"/>
    <property type="match status" value="1"/>
</dbReference>
<dbReference type="PROSITE" id="PS00759">
    <property type="entry name" value="ARGE_DAPE_CPG2_2"/>
    <property type="match status" value="1"/>
</dbReference>
<dbReference type="FunFam" id="1.10.150.900:FF:000002">
    <property type="entry name" value="M20/M25/M40 family peptidase"/>
    <property type="match status" value="1"/>
</dbReference>
<dbReference type="EMBL" id="AP022610">
    <property type="protein sequence ID" value="BBZ28877.1"/>
    <property type="molecule type" value="Genomic_DNA"/>
</dbReference>
<comment type="similarity">
    <text evidence="2">Belongs to the peptidase M20A family.</text>
</comment>
<evidence type="ECO:0000313" key="8">
    <source>
        <dbReference type="Proteomes" id="UP000466517"/>
    </source>
</evidence>
<evidence type="ECO:0000256" key="3">
    <source>
        <dbReference type="ARBA" id="ARBA00022723"/>
    </source>
</evidence>
<dbReference type="Gene3D" id="3.40.630.10">
    <property type="entry name" value="Zn peptidases"/>
    <property type="match status" value="1"/>
</dbReference>
<dbReference type="InterPro" id="IPR001261">
    <property type="entry name" value="ArgE/DapE_CS"/>
</dbReference>
<dbReference type="SUPFAM" id="SSF53187">
    <property type="entry name" value="Zn-dependent exopeptidases"/>
    <property type="match status" value="1"/>
</dbReference>
<dbReference type="InterPro" id="IPR011650">
    <property type="entry name" value="Peptidase_M20_dimer"/>
</dbReference>
<dbReference type="GO" id="GO:0016787">
    <property type="term" value="F:hydrolase activity"/>
    <property type="evidence" value="ECO:0007669"/>
    <property type="project" value="UniProtKB-KW"/>
</dbReference>
<organism evidence="7 8">
    <name type="scientific">Mycolicibacterium madagascariense</name>
    <dbReference type="NCBI Taxonomy" id="212765"/>
    <lineage>
        <taxon>Bacteria</taxon>
        <taxon>Bacillati</taxon>
        <taxon>Actinomycetota</taxon>
        <taxon>Actinomycetes</taxon>
        <taxon>Mycobacteriales</taxon>
        <taxon>Mycobacteriaceae</taxon>
        <taxon>Mycolicibacterium</taxon>
    </lineage>
</organism>
<dbReference type="Pfam" id="PF01546">
    <property type="entry name" value="Peptidase_M20"/>
    <property type="match status" value="1"/>
</dbReference>
<dbReference type="PANTHER" id="PTHR43808">
    <property type="entry name" value="ACETYLORNITHINE DEACETYLASE"/>
    <property type="match status" value="1"/>
</dbReference>
<evidence type="ECO:0000313" key="7">
    <source>
        <dbReference type="EMBL" id="BBZ28877.1"/>
    </source>
</evidence>
<dbReference type="Gene3D" id="1.10.150.900">
    <property type="match status" value="1"/>
</dbReference>
<evidence type="ECO:0000259" key="6">
    <source>
        <dbReference type="Pfam" id="PF07687"/>
    </source>
</evidence>
<protein>
    <submittedName>
        <fullName evidence="7">Peptidase M20</fullName>
    </submittedName>
</protein>
<dbReference type="InterPro" id="IPR050072">
    <property type="entry name" value="Peptidase_M20A"/>
</dbReference>
<dbReference type="PIRSF" id="PIRSF036696">
    <property type="entry name" value="ACY-1"/>
    <property type="match status" value="1"/>
</dbReference>
<accession>A0A7I7XI41</accession>
<keyword evidence="4" id="KW-0378">Hydrolase</keyword>
<keyword evidence="8" id="KW-1185">Reference proteome</keyword>
<evidence type="ECO:0000256" key="5">
    <source>
        <dbReference type="ARBA" id="ARBA00022833"/>
    </source>
</evidence>
<dbReference type="Proteomes" id="UP000466517">
    <property type="component" value="Chromosome"/>
</dbReference>
<gene>
    <name evidence="7" type="ORF">MMAD_31720</name>
</gene>
<dbReference type="GO" id="GO:0046872">
    <property type="term" value="F:metal ion binding"/>
    <property type="evidence" value="ECO:0007669"/>
    <property type="project" value="UniProtKB-KW"/>
</dbReference>
<dbReference type="RefSeq" id="WP_163738962.1">
    <property type="nucleotide sequence ID" value="NZ_AP022610.1"/>
</dbReference>
<dbReference type="InterPro" id="IPR036264">
    <property type="entry name" value="Bact_exopeptidase_dim_dom"/>
</dbReference>
<dbReference type="KEGG" id="mmag:MMAD_31720"/>
<dbReference type="PANTHER" id="PTHR43808:SF8">
    <property type="entry name" value="PEPTIDASE M20 DIMERISATION DOMAIN-CONTAINING PROTEIN"/>
    <property type="match status" value="1"/>
</dbReference>
<feature type="domain" description="Peptidase M20 dimerisation" evidence="6">
    <location>
        <begin position="189"/>
        <end position="318"/>
    </location>
</feature>
<evidence type="ECO:0000256" key="1">
    <source>
        <dbReference type="ARBA" id="ARBA00001947"/>
    </source>
</evidence>